<organism evidence="2">
    <name type="scientific">Salmonella enterica subsp. arizonae serovar 18:z4,z32:-</name>
    <dbReference type="NCBI Taxonomy" id="1967581"/>
    <lineage>
        <taxon>Bacteria</taxon>
        <taxon>Pseudomonadati</taxon>
        <taxon>Pseudomonadota</taxon>
        <taxon>Gammaproteobacteria</taxon>
        <taxon>Enterobacterales</taxon>
        <taxon>Enterobacteriaceae</taxon>
        <taxon>Salmonella</taxon>
    </lineage>
</organism>
<accession>A0A737CFK1</accession>
<sequence>MEDDEDDYNDNDDKSKTLEILPFPRAFLIGYIIEFYFLKNNPYALADYLKKLRVPSSIKYAKELKSIYSRL</sequence>
<evidence type="ECO:0000313" key="2">
    <source>
        <dbReference type="EMBL" id="HAE8120727.1"/>
    </source>
</evidence>
<evidence type="ECO:0000256" key="1">
    <source>
        <dbReference type="SAM" id="Phobius"/>
    </source>
</evidence>
<comment type="caution">
    <text evidence="2">The sequence shown here is derived from an EMBL/GenBank/DDBJ whole genome shotgun (WGS) entry which is preliminary data.</text>
</comment>
<protein>
    <submittedName>
        <fullName evidence="2">Uncharacterized protein</fullName>
    </submittedName>
</protein>
<gene>
    <name evidence="2" type="ORF">G4Q37_002774</name>
</gene>
<keyword evidence="1" id="KW-0472">Membrane</keyword>
<reference evidence="2" key="2">
    <citation type="submission" date="2018-07" db="EMBL/GenBank/DDBJ databases">
        <authorList>
            <consortium name="NCBI Pathogen Detection Project"/>
        </authorList>
    </citation>
    <scope>NUCLEOTIDE SEQUENCE</scope>
    <source>
        <strain evidence="2">98-84</strain>
    </source>
</reference>
<feature type="transmembrane region" description="Helical" evidence="1">
    <location>
        <begin position="20"/>
        <end position="38"/>
    </location>
</feature>
<keyword evidence="1" id="KW-0812">Transmembrane</keyword>
<name>A0A737CFK1_SALER</name>
<proteinExistence type="predicted"/>
<reference evidence="2" key="1">
    <citation type="journal article" date="2018" name="Genome Biol.">
        <title>SKESA: strategic k-mer extension for scrupulous assemblies.</title>
        <authorList>
            <person name="Souvorov A."/>
            <person name="Agarwala R."/>
            <person name="Lipman D.J."/>
        </authorList>
    </citation>
    <scope>NUCLEOTIDE SEQUENCE</scope>
    <source>
        <strain evidence="2">98-84</strain>
    </source>
</reference>
<keyword evidence="1" id="KW-1133">Transmembrane helix</keyword>
<dbReference type="EMBL" id="DAATDE010000019">
    <property type="protein sequence ID" value="HAE8120727.1"/>
    <property type="molecule type" value="Genomic_DNA"/>
</dbReference>
<dbReference type="AlphaFoldDB" id="A0A737CFK1"/>